<dbReference type="AlphaFoldDB" id="A0A1X0WIX6"/>
<accession>A0A1X0WIX6</accession>
<feature type="active site" description="Proton acceptor" evidence="2">
    <location>
        <position position="93"/>
    </location>
</feature>
<dbReference type="STRING" id="1646377.BS640_04855"/>
<evidence type="ECO:0000313" key="3">
    <source>
        <dbReference type="EMBL" id="ORJ26736.1"/>
    </source>
</evidence>
<reference evidence="3 4" key="1">
    <citation type="journal article" date="2017" name="Int. J. Syst. Evol. Microbiol.">
        <title>Rouxiella badensis sp. nov. and Rouxiella silvae sp. nov. isolated from peat bog soil in Germany and emendation of the genus description.</title>
        <authorList>
            <person name="Le Fleche-Mateos A."/>
            <person name="Kugler J.H."/>
            <person name="Hansen S.H."/>
            <person name="Syldatk C."/>
            <person name="Hausmann R."/>
            <person name="Lomprez F."/>
            <person name="Vandenbogaert M."/>
            <person name="Manuguerra J.C."/>
            <person name="Grimont P.A."/>
        </authorList>
    </citation>
    <scope>NUCLEOTIDE SEQUENCE [LARGE SCALE GENOMIC DNA]</scope>
    <source>
        <strain evidence="3 4">DSM 100043</strain>
    </source>
</reference>
<name>A0A1X0WIX6_9GAMM</name>
<dbReference type="InterPro" id="IPR036568">
    <property type="entry name" value="GGCT-like_sf"/>
</dbReference>
<dbReference type="EMBL" id="MRWE01000005">
    <property type="protein sequence ID" value="ORJ26736.1"/>
    <property type="molecule type" value="Genomic_DNA"/>
</dbReference>
<organism evidence="3 4">
    <name type="scientific">Rouxiella badensis</name>
    <dbReference type="NCBI Taxonomy" id="1646377"/>
    <lineage>
        <taxon>Bacteria</taxon>
        <taxon>Pseudomonadati</taxon>
        <taxon>Pseudomonadota</taxon>
        <taxon>Gammaproteobacteria</taxon>
        <taxon>Enterobacterales</taxon>
        <taxon>Yersiniaceae</taxon>
        <taxon>Rouxiella</taxon>
    </lineage>
</organism>
<dbReference type="Gene3D" id="3.10.490.10">
    <property type="entry name" value="Gamma-glutamyl cyclotransferase-like"/>
    <property type="match status" value="1"/>
</dbReference>
<sequence>MPNDSCFLKDEYFQLFAYGSCMNHESLSKTLLTDAKAYFIGPALLAHHRLIFNYSSLNEPVCCANIRPDYGHRVEGALYRLPTRFLDIIDAREGVPLGRYKRQRVGVTTLTEGQDTTAFAYFGLVTLNDEAAPSIRYSDLLLQGLYDARVSSRYKLSLRQHLDSLPERLMNIS</sequence>
<evidence type="ECO:0000313" key="4">
    <source>
        <dbReference type="Proteomes" id="UP000192536"/>
    </source>
</evidence>
<keyword evidence="3" id="KW-0808">Transferase</keyword>
<dbReference type="Pfam" id="PF13772">
    <property type="entry name" value="AIG2_2"/>
    <property type="match status" value="1"/>
</dbReference>
<keyword evidence="4" id="KW-1185">Reference proteome</keyword>
<evidence type="ECO:0000256" key="1">
    <source>
        <dbReference type="ARBA" id="ARBA00023239"/>
    </source>
</evidence>
<dbReference type="InterPro" id="IPR013024">
    <property type="entry name" value="GGCT-like"/>
</dbReference>
<dbReference type="PANTHER" id="PTHR12935">
    <property type="entry name" value="GAMMA-GLUTAMYLCYCLOTRANSFERASE"/>
    <property type="match status" value="1"/>
</dbReference>
<dbReference type="SUPFAM" id="SSF110857">
    <property type="entry name" value="Gamma-glutamyl cyclotransferase-like"/>
    <property type="match status" value="1"/>
</dbReference>
<dbReference type="RefSeq" id="WP_084912094.1">
    <property type="nucleotide sequence ID" value="NZ_CP049603.1"/>
</dbReference>
<dbReference type="PANTHER" id="PTHR12935:SF0">
    <property type="entry name" value="GAMMA-GLUTAMYLCYCLOTRANSFERASE"/>
    <property type="match status" value="1"/>
</dbReference>
<dbReference type="CDD" id="cd06661">
    <property type="entry name" value="GGCT_like"/>
    <property type="match status" value="1"/>
</dbReference>
<dbReference type="InterPro" id="IPR017939">
    <property type="entry name" value="G-Glutamylcylcotransferase"/>
</dbReference>
<proteinExistence type="predicted"/>
<protein>
    <submittedName>
        <fullName evidence="3">Gamma-glutamylcyclotransferase</fullName>
    </submittedName>
</protein>
<dbReference type="Proteomes" id="UP000192536">
    <property type="component" value="Unassembled WGS sequence"/>
</dbReference>
<dbReference type="GO" id="GO:0016740">
    <property type="term" value="F:transferase activity"/>
    <property type="evidence" value="ECO:0007669"/>
    <property type="project" value="UniProtKB-KW"/>
</dbReference>
<evidence type="ECO:0000256" key="2">
    <source>
        <dbReference type="PIRSR" id="PIRSR617939-1"/>
    </source>
</evidence>
<gene>
    <name evidence="3" type="ORF">BS640_04855</name>
</gene>
<comment type="caution">
    <text evidence="3">The sequence shown here is derived from an EMBL/GenBank/DDBJ whole genome shotgun (WGS) entry which is preliminary data.</text>
</comment>
<keyword evidence="1" id="KW-0456">Lyase</keyword>
<dbReference type="GO" id="GO:0003839">
    <property type="term" value="F:gamma-glutamylcyclotransferase activity"/>
    <property type="evidence" value="ECO:0007669"/>
    <property type="project" value="InterPro"/>
</dbReference>